<name>A0A7G8BDQ1_9BACT</name>
<dbReference type="Pfam" id="PF13432">
    <property type="entry name" value="TPR_16"/>
    <property type="match status" value="1"/>
</dbReference>
<dbReference type="SUPFAM" id="SSF48452">
    <property type="entry name" value="TPR-like"/>
    <property type="match status" value="1"/>
</dbReference>
<evidence type="ECO:0000313" key="5">
    <source>
        <dbReference type="Proteomes" id="UP000515312"/>
    </source>
</evidence>
<evidence type="ECO:0000313" key="4">
    <source>
        <dbReference type="EMBL" id="QNI30671.1"/>
    </source>
</evidence>
<accession>A0A7G8BDQ1</accession>
<dbReference type="EMBL" id="CP060394">
    <property type="protein sequence ID" value="QNI30671.1"/>
    <property type="molecule type" value="Genomic_DNA"/>
</dbReference>
<keyword evidence="1" id="KW-0677">Repeat</keyword>
<dbReference type="Pfam" id="PF14559">
    <property type="entry name" value="TPR_19"/>
    <property type="match status" value="2"/>
</dbReference>
<feature type="repeat" description="TPR" evidence="3">
    <location>
        <begin position="88"/>
        <end position="121"/>
    </location>
</feature>
<proteinExistence type="predicted"/>
<dbReference type="Gene3D" id="1.25.40.10">
    <property type="entry name" value="Tetratricopeptide repeat domain"/>
    <property type="match status" value="3"/>
</dbReference>
<dbReference type="KEGG" id="adin:H7849_16220"/>
<dbReference type="InterPro" id="IPR019734">
    <property type="entry name" value="TPR_rpt"/>
</dbReference>
<dbReference type="AlphaFoldDB" id="A0A7G8BDQ1"/>
<evidence type="ECO:0000256" key="1">
    <source>
        <dbReference type="ARBA" id="ARBA00022737"/>
    </source>
</evidence>
<gene>
    <name evidence="4" type="ORF">H7849_16220</name>
</gene>
<dbReference type="InterPro" id="IPR011990">
    <property type="entry name" value="TPR-like_helical_dom_sf"/>
</dbReference>
<reference evidence="4 5" key="1">
    <citation type="submission" date="2020-08" db="EMBL/GenBank/DDBJ databases">
        <title>Edaphobacter telluris sp. nov. and Acidobacterium dinghuensis sp. nov., two acidobacteria isolated from forest soil.</title>
        <authorList>
            <person name="Fu J."/>
            <person name="Qiu L."/>
        </authorList>
    </citation>
    <scope>NUCLEOTIDE SEQUENCE [LARGE SCALE GENOMIC DNA]</scope>
    <source>
        <strain evidence="4">4Y35</strain>
    </source>
</reference>
<feature type="repeat" description="TPR" evidence="3">
    <location>
        <begin position="325"/>
        <end position="358"/>
    </location>
</feature>
<dbReference type="PROSITE" id="PS50005">
    <property type="entry name" value="TPR"/>
    <property type="match status" value="2"/>
</dbReference>
<organism evidence="4 5">
    <name type="scientific">Alloacidobacterium dinghuense</name>
    <dbReference type="NCBI Taxonomy" id="2763107"/>
    <lineage>
        <taxon>Bacteria</taxon>
        <taxon>Pseudomonadati</taxon>
        <taxon>Acidobacteriota</taxon>
        <taxon>Terriglobia</taxon>
        <taxon>Terriglobales</taxon>
        <taxon>Acidobacteriaceae</taxon>
        <taxon>Alloacidobacterium</taxon>
    </lineage>
</organism>
<dbReference type="PANTHER" id="PTHR45586">
    <property type="entry name" value="TPR REPEAT-CONTAINING PROTEIN PA4667"/>
    <property type="match status" value="1"/>
</dbReference>
<sequence>MMLALPLAAPAQQQPDAATQQLQQLIDADQTAKQSGDPAQVITASQKLTDLAAQQETATSRALKQSNLPPAKAQQLKHRNEQLHQVLSNGFNDWGTAEARQQQYQQALAHFQQAEKWDPATPGLMRNLGAAAFLLQNYPESARALTTVVAQDPNDQRSRMMLAMSLFNVEKFAEAAQNFAPIGDAAMQDTRSAYAWAFSLARTHQEQQANQIIDNLAARDLPPDVHMLVCQLYNTTENYEHAVPCFKKLAEENPTMPHAHFEAGATLVHLDRPTDAIPELRTELKLSPQDVETQYYLAFALLETSQKDEALSLLRTVIAEQPDHSQAQYQLGKVLLEDGKIDEAIPHLEIAAKVDPDSDYIHYQLQVAYRRDGRTEDANRELALYKQIKATHRNTGSAHDASAP</sequence>
<evidence type="ECO:0000256" key="3">
    <source>
        <dbReference type="PROSITE-ProRule" id="PRU00339"/>
    </source>
</evidence>
<evidence type="ECO:0000256" key="2">
    <source>
        <dbReference type="ARBA" id="ARBA00022803"/>
    </source>
</evidence>
<protein>
    <submittedName>
        <fullName evidence="4">Tetratricopeptide repeat protein</fullName>
    </submittedName>
</protein>
<dbReference type="PANTHER" id="PTHR45586:SF1">
    <property type="entry name" value="LIPOPOLYSACCHARIDE ASSEMBLY PROTEIN B"/>
    <property type="match status" value="1"/>
</dbReference>
<dbReference type="InterPro" id="IPR051012">
    <property type="entry name" value="CellSynth/LPSAsmb/PSIAsmb"/>
</dbReference>
<dbReference type="SMART" id="SM00028">
    <property type="entry name" value="TPR"/>
    <property type="match status" value="6"/>
</dbReference>
<dbReference type="Proteomes" id="UP000515312">
    <property type="component" value="Chromosome"/>
</dbReference>
<dbReference type="RefSeq" id="WP_186740704.1">
    <property type="nucleotide sequence ID" value="NZ_CP060394.1"/>
</dbReference>
<keyword evidence="2 3" id="KW-0802">TPR repeat</keyword>
<keyword evidence="5" id="KW-1185">Reference proteome</keyword>